<dbReference type="PANTHER" id="PTHR47352">
    <property type="entry name" value="CLASS I PEPTIDE CHAIN RELEASE FACTOR"/>
    <property type="match status" value="1"/>
</dbReference>
<dbReference type="STRING" id="296587.C1EG13"/>
<dbReference type="Pfam" id="PF00472">
    <property type="entry name" value="RF-1"/>
    <property type="match status" value="1"/>
</dbReference>
<keyword evidence="4" id="KW-1185">Reference proteome</keyword>
<evidence type="ECO:0000256" key="1">
    <source>
        <dbReference type="SAM" id="MobiDB-lite"/>
    </source>
</evidence>
<dbReference type="Proteomes" id="UP000002009">
    <property type="component" value="Chromosome 13"/>
</dbReference>
<dbReference type="FunFam" id="3.30.160.20:FF:000046">
    <property type="entry name" value="Peptidyl-tRNA hydrolase ICT1"/>
    <property type="match status" value="1"/>
</dbReference>
<dbReference type="eggNOG" id="KOG3429">
    <property type="taxonomic scope" value="Eukaryota"/>
</dbReference>
<protein>
    <recommendedName>
        <fullName evidence="2">Prokaryotic-type class I peptide chain release factors domain-containing protein</fullName>
    </recommendedName>
</protein>
<dbReference type="PANTHER" id="PTHR47352:SF1">
    <property type="entry name" value="CLASS I PEPTIDE CHAIN RELEASE FACTOR"/>
    <property type="match status" value="1"/>
</dbReference>
<feature type="compositionally biased region" description="Basic residues" evidence="1">
    <location>
        <begin position="138"/>
        <end position="147"/>
    </location>
</feature>
<dbReference type="GeneID" id="8248368"/>
<dbReference type="InterPro" id="IPR000352">
    <property type="entry name" value="Pep_chain_release_fac_I"/>
</dbReference>
<feature type="domain" description="Prokaryotic-type class I peptide chain release factors" evidence="2">
    <location>
        <begin position="25"/>
        <end position="41"/>
    </location>
</feature>
<proteinExistence type="predicted"/>
<evidence type="ECO:0000313" key="3">
    <source>
        <dbReference type="EMBL" id="ACO66944.1"/>
    </source>
</evidence>
<dbReference type="OrthoDB" id="270639at2759"/>
<feature type="compositionally biased region" description="Basic and acidic residues" evidence="1">
    <location>
        <begin position="122"/>
        <end position="137"/>
    </location>
</feature>
<dbReference type="AlphaFoldDB" id="C1EG13"/>
<name>C1EG13_MICCC</name>
<dbReference type="SUPFAM" id="SSF110916">
    <property type="entry name" value="Peptidyl-tRNA hydrolase domain-like"/>
    <property type="match status" value="1"/>
</dbReference>
<dbReference type="GO" id="GO:0003747">
    <property type="term" value="F:translation release factor activity"/>
    <property type="evidence" value="ECO:0007669"/>
    <property type="project" value="InterPro"/>
</dbReference>
<evidence type="ECO:0000259" key="2">
    <source>
        <dbReference type="PROSITE" id="PS00745"/>
    </source>
</evidence>
<evidence type="ECO:0000313" key="4">
    <source>
        <dbReference type="Proteomes" id="UP000002009"/>
    </source>
</evidence>
<dbReference type="OMA" id="SEHRSQW"/>
<dbReference type="InParanoid" id="C1EG13"/>
<dbReference type="Gene3D" id="3.30.160.20">
    <property type="match status" value="1"/>
</dbReference>
<sequence length="153" mass="17516">MPEPGECTDPPRKVTKDDVTISFARSGGAGGQNVNKVNTKVDMRLHLERASDWLHPWVARRLMVLEKNRVNKDGELVIQSSRFRTQSQNVDDALEKMQACLNRASKLPQQKANKTAKKKLVKQAEKANKVRLENKKRGSDKKKLRNKKNIEWD</sequence>
<reference evidence="3 4" key="1">
    <citation type="journal article" date="2009" name="Science">
        <title>Green evolution and dynamic adaptations revealed by genomes of the marine picoeukaryotes Micromonas.</title>
        <authorList>
            <person name="Worden A.Z."/>
            <person name="Lee J.H."/>
            <person name="Mock T."/>
            <person name="Rouze P."/>
            <person name="Simmons M.P."/>
            <person name="Aerts A.L."/>
            <person name="Allen A.E."/>
            <person name="Cuvelier M.L."/>
            <person name="Derelle E."/>
            <person name="Everett M.V."/>
            <person name="Foulon E."/>
            <person name="Grimwood J."/>
            <person name="Gundlach H."/>
            <person name="Henrissat B."/>
            <person name="Napoli C."/>
            <person name="McDonald S.M."/>
            <person name="Parker M.S."/>
            <person name="Rombauts S."/>
            <person name="Salamov A."/>
            <person name="Von Dassow P."/>
            <person name="Badger J.H."/>
            <person name="Coutinho P.M."/>
            <person name="Demir E."/>
            <person name="Dubchak I."/>
            <person name="Gentemann C."/>
            <person name="Eikrem W."/>
            <person name="Gready J.E."/>
            <person name="John U."/>
            <person name="Lanier W."/>
            <person name="Lindquist E.A."/>
            <person name="Lucas S."/>
            <person name="Mayer K.F."/>
            <person name="Moreau H."/>
            <person name="Not F."/>
            <person name="Otillar R."/>
            <person name="Panaud O."/>
            <person name="Pangilinan J."/>
            <person name="Paulsen I."/>
            <person name="Piegu B."/>
            <person name="Poliakov A."/>
            <person name="Robbens S."/>
            <person name="Schmutz J."/>
            <person name="Toulza E."/>
            <person name="Wyss T."/>
            <person name="Zelensky A."/>
            <person name="Zhou K."/>
            <person name="Armbrust E.V."/>
            <person name="Bhattacharya D."/>
            <person name="Goodenough U.W."/>
            <person name="Van de Peer Y."/>
            <person name="Grigoriev I.V."/>
        </authorList>
    </citation>
    <scope>NUCLEOTIDE SEQUENCE [LARGE SCALE GENOMIC DNA]</scope>
    <source>
        <strain evidence="4">RCC299 / NOUM17</strain>
    </source>
</reference>
<dbReference type="KEGG" id="mis:MICPUN_103717"/>
<dbReference type="PROSITE" id="PS00745">
    <property type="entry name" value="RF_PROK_I"/>
    <property type="match status" value="1"/>
</dbReference>
<dbReference type="RefSeq" id="XP_002505686.1">
    <property type="nucleotide sequence ID" value="XM_002505640.1"/>
</dbReference>
<dbReference type="EMBL" id="CP001331">
    <property type="protein sequence ID" value="ACO66944.1"/>
    <property type="molecule type" value="Genomic_DNA"/>
</dbReference>
<accession>C1EG13</accession>
<organism evidence="3 4">
    <name type="scientific">Micromonas commoda (strain RCC299 / NOUM17 / CCMP2709)</name>
    <name type="common">Picoplanktonic green alga</name>
    <dbReference type="NCBI Taxonomy" id="296587"/>
    <lineage>
        <taxon>Eukaryota</taxon>
        <taxon>Viridiplantae</taxon>
        <taxon>Chlorophyta</taxon>
        <taxon>Mamiellophyceae</taxon>
        <taxon>Mamiellales</taxon>
        <taxon>Mamiellaceae</taxon>
        <taxon>Micromonas</taxon>
    </lineage>
</organism>
<feature type="region of interest" description="Disordered" evidence="1">
    <location>
        <begin position="105"/>
        <end position="153"/>
    </location>
</feature>
<gene>
    <name evidence="3" type="ORF">MICPUN_103717</name>
</gene>